<evidence type="ECO:0000259" key="6">
    <source>
        <dbReference type="PROSITE" id="PS50043"/>
    </source>
</evidence>
<dbReference type="InterPro" id="IPR058245">
    <property type="entry name" value="NreC/VraR/RcsB-like_REC"/>
</dbReference>
<evidence type="ECO:0000259" key="7">
    <source>
        <dbReference type="PROSITE" id="PS50110"/>
    </source>
</evidence>
<dbReference type="Pfam" id="PF00196">
    <property type="entry name" value="GerE"/>
    <property type="match status" value="1"/>
</dbReference>
<evidence type="ECO:0000256" key="4">
    <source>
        <dbReference type="ARBA" id="ARBA00023163"/>
    </source>
</evidence>
<reference evidence="9" key="1">
    <citation type="journal article" date="2019" name="Int. J. Syst. Evol. Microbiol.">
        <title>The Global Catalogue of Microorganisms (GCM) 10K type strain sequencing project: providing services to taxonomists for standard genome sequencing and annotation.</title>
        <authorList>
            <consortium name="The Broad Institute Genomics Platform"/>
            <consortium name="The Broad Institute Genome Sequencing Center for Infectious Disease"/>
            <person name="Wu L."/>
            <person name="Ma J."/>
        </authorList>
    </citation>
    <scope>NUCLEOTIDE SEQUENCE [LARGE SCALE GENOMIC DNA]</scope>
    <source>
        <strain evidence="9">JCM 14549</strain>
    </source>
</reference>
<dbReference type="PROSITE" id="PS50043">
    <property type="entry name" value="HTH_LUXR_2"/>
    <property type="match status" value="1"/>
</dbReference>
<dbReference type="RefSeq" id="WP_346070123.1">
    <property type="nucleotide sequence ID" value="NZ_BAAANQ010000002.1"/>
</dbReference>
<dbReference type="PROSITE" id="PS50110">
    <property type="entry name" value="RESPONSE_REGULATORY"/>
    <property type="match status" value="1"/>
</dbReference>
<dbReference type="CDD" id="cd17535">
    <property type="entry name" value="REC_NarL-like"/>
    <property type="match status" value="1"/>
</dbReference>
<evidence type="ECO:0000256" key="5">
    <source>
        <dbReference type="PROSITE-ProRule" id="PRU00169"/>
    </source>
</evidence>
<proteinExistence type="predicted"/>
<evidence type="ECO:0000313" key="9">
    <source>
        <dbReference type="Proteomes" id="UP001403094"/>
    </source>
</evidence>
<keyword evidence="1 5" id="KW-0597">Phosphoprotein</keyword>
<organism evidence="8 9">
    <name type="scientific">Streptomyces cheonanensis</name>
    <dbReference type="NCBI Taxonomy" id="312720"/>
    <lineage>
        <taxon>Bacteria</taxon>
        <taxon>Bacillati</taxon>
        <taxon>Actinomycetota</taxon>
        <taxon>Actinomycetes</taxon>
        <taxon>Kitasatosporales</taxon>
        <taxon>Streptomycetaceae</taxon>
        <taxon>Streptomyces</taxon>
    </lineage>
</organism>
<dbReference type="PANTHER" id="PTHR43214">
    <property type="entry name" value="TWO-COMPONENT RESPONSE REGULATOR"/>
    <property type="match status" value="1"/>
</dbReference>
<keyword evidence="9" id="KW-1185">Reference proteome</keyword>
<dbReference type="SUPFAM" id="SSF52172">
    <property type="entry name" value="CheY-like"/>
    <property type="match status" value="1"/>
</dbReference>
<evidence type="ECO:0000256" key="1">
    <source>
        <dbReference type="ARBA" id="ARBA00022553"/>
    </source>
</evidence>
<sequence length="211" mass="23390">MIAEDSVLLREGVARLLEDEGHEVVGRAGDAVELIAEVEQHTPDVAVVDVRMPPTHTDEGLKAALLMRQRWPAMGVLVLSQYVEERYATELLTHDAGGIGYLLKDRVARVEEFMDALERVSQGGTALDPVVIRQLFARSKRTDPLSTLTERESRVLSLMAEGHTNDSIARQVYVSSSAVEKHVNSIFRKLGLDVAEGSHRRILAVVHYLKS</sequence>
<dbReference type="PANTHER" id="PTHR43214:SF24">
    <property type="entry name" value="TRANSCRIPTIONAL REGULATORY PROTEIN NARL-RELATED"/>
    <property type="match status" value="1"/>
</dbReference>
<dbReference type="SMART" id="SM00448">
    <property type="entry name" value="REC"/>
    <property type="match status" value="1"/>
</dbReference>
<dbReference type="CDD" id="cd06170">
    <property type="entry name" value="LuxR_C_like"/>
    <property type="match status" value="1"/>
</dbReference>
<gene>
    <name evidence="8" type="ORF">GCM10009757_13820</name>
</gene>
<keyword evidence="4" id="KW-0804">Transcription</keyword>
<dbReference type="InterPro" id="IPR000792">
    <property type="entry name" value="Tscrpt_reg_LuxR_C"/>
</dbReference>
<dbReference type="Pfam" id="PF00072">
    <property type="entry name" value="Response_reg"/>
    <property type="match status" value="1"/>
</dbReference>
<dbReference type="Proteomes" id="UP001403094">
    <property type="component" value="Unassembled WGS sequence"/>
</dbReference>
<dbReference type="PRINTS" id="PR00038">
    <property type="entry name" value="HTHLUXR"/>
</dbReference>
<name>A0ABP5GGT6_9ACTN</name>
<evidence type="ECO:0000313" key="8">
    <source>
        <dbReference type="EMBL" id="GAA2046313.1"/>
    </source>
</evidence>
<feature type="domain" description="Response regulatory" evidence="7">
    <location>
        <begin position="1"/>
        <end position="119"/>
    </location>
</feature>
<dbReference type="InterPro" id="IPR039420">
    <property type="entry name" value="WalR-like"/>
</dbReference>
<keyword evidence="2" id="KW-0805">Transcription regulation</keyword>
<comment type="caution">
    <text evidence="8">The sequence shown here is derived from an EMBL/GenBank/DDBJ whole genome shotgun (WGS) entry which is preliminary data.</text>
</comment>
<dbReference type="InterPro" id="IPR001789">
    <property type="entry name" value="Sig_transdc_resp-reg_receiver"/>
</dbReference>
<feature type="domain" description="HTH luxR-type" evidence="6">
    <location>
        <begin position="141"/>
        <end position="211"/>
    </location>
</feature>
<dbReference type="Gene3D" id="3.40.50.2300">
    <property type="match status" value="1"/>
</dbReference>
<evidence type="ECO:0000256" key="3">
    <source>
        <dbReference type="ARBA" id="ARBA00023125"/>
    </source>
</evidence>
<protein>
    <submittedName>
        <fullName evidence="8">Response regulator transcription factor</fullName>
    </submittedName>
</protein>
<dbReference type="InterPro" id="IPR011006">
    <property type="entry name" value="CheY-like_superfamily"/>
</dbReference>
<feature type="modified residue" description="4-aspartylphosphate" evidence="5">
    <location>
        <position position="49"/>
    </location>
</feature>
<evidence type="ECO:0000256" key="2">
    <source>
        <dbReference type="ARBA" id="ARBA00023015"/>
    </source>
</evidence>
<keyword evidence="3" id="KW-0238">DNA-binding</keyword>
<accession>A0ABP5GGT6</accession>
<dbReference type="EMBL" id="BAAANQ010000002">
    <property type="protein sequence ID" value="GAA2046313.1"/>
    <property type="molecule type" value="Genomic_DNA"/>
</dbReference>
<dbReference type="SMART" id="SM00421">
    <property type="entry name" value="HTH_LUXR"/>
    <property type="match status" value="1"/>
</dbReference>